<dbReference type="AlphaFoldDB" id="A0A814K592"/>
<keyword evidence="8" id="KW-1185">Reference proteome</keyword>
<dbReference type="GO" id="GO:0016020">
    <property type="term" value="C:membrane"/>
    <property type="evidence" value="ECO:0007669"/>
    <property type="project" value="UniProtKB-SubCell"/>
</dbReference>
<dbReference type="SUPFAM" id="SSF90112">
    <property type="entry name" value="Neurotransmitter-gated ion-channel transmembrane pore"/>
    <property type="match status" value="1"/>
</dbReference>
<dbReference type="Gene3D" id="2.70.170.10">
    <property type="entry name" value="Neurotransmitter-gated ion-channel ligand-binding domain"/>
    <property type="match status" value="1"/>
</dbReference>
<dbReference type="Proteomes" id="UP000682733">
    <property type="component" value="Unassembled WGS sequence"/>
</dbReference>
<feature type="compositionally biased region" description="Polar residues" evidence="2">
    <location>
        <begin position="1"/>
        <end position="33"/>
    </location>
</feature>
<evidence type="ECO:0000256" key="3">
    <source>
        <dbReference type="SAM" id="Phobius"/>
    </source>
</evidence>
<evidence type="ECO:0000313" key="8">
    <source>
        <dbReference type="Proteomes" id="UP000663829"/>
    </source>
</evidence>
<protein>
    <submittedName>
        <fullName evidence="5">Uncharacterized protein</fullName>
    </submittedName>
</protein>
<evidence type="ECO:0000313" key="5">
    <source>
        <dbReference type="EMBL" id="CAF1046409.1"/>
    </source>
</evidence>
<dbReference type="OrthoDB" id="5975154at2759"/>
<name>A0A814K592_9BILA</name>
<dbReference type="InterPro" id="IPR006201">
    <property type="entry name" value="Neur_channel"/>
</dbReference>
<dbReference type="InterPro" id="IPR038050">
    <property type="entry name" value="Neuro_actylchol_rec"/>
</dbReference>
<dbReference type="InterPro" id="IPR036719">
    <property type="entry name" value="Neuro-gated_channel_TM_sf"/>
</dbReference>
<dbReference type="Proteomes" id="UP000663829">
    <property type="component" value="Unassembled WGS sequence"/>
</dbReference>
<dbReference type="InterPro" id="IPR036734">
    <property type="entry name" value="Neur_chan_lig-bd_sf"/>
</dbReference>
<feature type="transmembrane region" description="Helical" evidence="3">
    <location>
        <begin position="360"/>
        <end position="384"/>
    </location>
</feature>
<accession>A0A814K592</accession>
<feature type="region of interest" description="Disordered" evidence="2">
    <location>
        <begin position="1"/>
        <end position="60"/>
    </location>
</feature>
<feature type="transmembrane region" description="Helical" evidence="3">
    <location>
        <begin position="262"/>
        <end position="285"/>
    </location>
</feature>
<dbReference type="PANTHER" id="PTHR18945">
    <property type="entry name" value="NEUROTRANSMITTER GATED ION CHANNEL"/>
    <property type="match status" value="1"/>
</dbReference>
<evidence type="ECO:0000313" key="4">
    <source>
        <dbReference type="EMBL" id="CAF0818068.1"/>
    </source>
</evidence>
<keyword evidence="3" id="KW-0472">Membrane</keyword>
<dbReference type="EMBL" id="CAJNOQ010004141">
    <property type="protein sequence ID" value="CAF1046409.1"/>
    <property type="molecule type" value="Genomic_DNA"/>
</dbReference>
<dbReference type="GO" id="GO:0005230">
    <property type="term" value="F:extracellular ligand-gated monoatomic ion channel activity"/>
    <property type="evidence" value="ECO:0007669"/>
    <property type="project" value="InterPro"/>
</dbReference>
<sequence>MHTAPTTRSDSYSESVQRGWQQRPLSNDSYSRSPKQDRNNATRVPLNYKNIPEDKETQDPALYPFRRRQQQTDNLVKNFASASSFFNVPSKPREVSLRVKFIRLGEVNTLQEKFYAEVVIEARWLYDGQDQLTSAWNPNLFVKNALGDVKQEVASELVTTNPGESYMDTLLVPTSTNDSHMLQQQQQQQGTYYVCEIRKVVGTFWEKLELNNFPADIQQLSLQIVTRRPIEECVLVENRLQPSLVNREAFLATCCVSRRPGYFYWNVYLLIFLITLIALTVYAVAPELPQNRLQITATLLLTSIMFRWSVSRLLPPVSYLTLLDKYTLISLVFISLNSIWHSIVGYLIPKIGLSKSIDYYVLLMFCALFIIYHILMGLLLYFAFRRRQIMLESDKKYASKLASMYETFEQGHLHVQRFKERSSSSRSNLFV</sequence>
<evidence type="ECO:0000256" key="1">
    <source>
        <dbReference type="ARBA" id="ARBA00004141"/>
    </source>
</evidence>
<dbReference type="EMBL" id="CAJOBC010004141">
    <property type="protein sequence ID" value="CAF3816247.1"/>
    <property type="molecule type" value="Genomic_DNA"/>
</dbReference>
<dbReference type="Proteomes" id="UP000677228">
    <property type="component" value="Unassembled WGS sequence"/>
</dbReference>
<evidence type="ECO:0000313" key="6">
    <source>
        <dbReference type="EMBL" id="CAF3602188.1"/>
    </source>
</evidence>
<comment type="caution">
    <text evidence="5">The sequence shown here is derived from an EMBL/GenBank/DDBJ whole genome shotgun (WGS) entry which is preliminary data.</text>
</comment>
<keyword evidence="3" id="KW-0812">Transmembrane</keyword>
<dbReference type="Proteomes" id="UP000681722">
    <property type="component" value="Unassembled WGS sequence"/>
</dbReference>
<dbReference type="Gene3D" id="1.20.58.390">
    <property type="entry name" value="Neurotransmitter-gated ion-channel transmembrane domain"/>
    <property type="match status" value="1"/>
</dbReference>
<reference evidence="5" key="1">
    <citation type="submission" date="2021-02" db="EMBL/GenBank/DDBJ databases">
        <authorList>
            <person name="Nowell W R."/>
        </authorList>
    </citation>
    <scope>NUCLEOTIDE SEQUENCE</scope>
</reference>
<dbReference type="GO" id="GO:0004888">
    <property type="term" value="F:transmembrane signaling receptor activity"/>
    <property type="evidence" value="ECO:0007669"/>
    <property type="project" value="InterPro"/>
</dbReference>
<evidence type="ECO:0000313" key="7">
    <source>
        <dbReference type="EMBL" id="CAF3816247.1"/>
    </source>
</evidence>
<dbReference type="EMBL" id="CAJNOK010001555">
    <property type="protein sequence ID" value="CAF0818068.1"/>
    <property type="molecule type" value="Genomic_DNA"/>
</dbReference>
<gene>
    <name evidence="5" type="ORF">GPM918_LOCUS16050</name>
    <name evidence="4" type="ORF">OVA965_LOCUS5501</name>
    <name evidence="7" type="ORF">SRO942_LOCUS16050</name>
    <name evidence="6" type="ORF">TMI583_LOCUS5496</name>
</gene>
<dbReference type="EMBL" id="CAJOBA010001554">
    <property type="protein sequence ID" value="CAF3602188.1"/>
    <property type="molecule type" value="Genomic_DNA"/>
</dbReference>
<organism evidence="5 8">
    <name type="scientific">Didymodactylos carnosus</name>
    <dbReference type="NCBI Taxonomy" id="1234261"/>
    <lineage>
        <taxon>Eukaryota</taxon>
        <taxon>Metazoa</taxon>
        <taxon>Spiralia</taxon>
        <taxon>Gnathifera</taxon>
        <taxon>Rotifera</taxon>
        <taxon>Eurotatoria</taxon>
        <taxon>Bdelloidea</taxon>
        <taxon>Philodinida</taxon>
        <taxon>Philodinidae</taxon>
        <taxon>Didymodactylos</taxon>
    </lineage>
</organism>
<keyword evidence="3" id="KW-1133">Transmembrane helix</keyword>
<feature type="transmembrane region" description="Helical" evidence="3">
    <location>
        <begin position="326"/>
        <end position="348"/>
    </location>
</feature>
<evidence type="ECO:0000256" key="2">
    <source>
        <dbReference type="SAM" id="MobiDB-lite"/>
    </source>
</evidence>
<comment type="subcellular location">
    <subcellularLocation>
        <location evidence="1">Membrane</location>
        <topology evidence="1">Multi-pass membrane protein</topology>
    </subcellularLocation>
</comment>
<proteinExistence type="predicted"/>